<keyword evidence="3" id="KW-1185">Reference proteome</keyword>
<feature type="transmembrane region" description="Helical" evidence="1">
    <location>
        <begin position="37"/>
        <end position="55"/>
    </location>
</feature>
<name>A0A927D029_9BACI</name>
<protein>
    <submittedName>
        <fullName evidence="2">Uncharacterized protein</fullName>
    </submittedName>
</protein>
<dbReference type="RefSeq" id="WP_190998083.1">
    <property type="nucleotide sequence ID" value="NZ_JACXSI010000020.1"/>
</dbReference>
<reference evidence="2" key="1">
    <citation type="submission" date="2020-09" db="EMBL/GenBank/DDBJ databases">
        <title>Bacillus faecalis sp. nov., a moderately halophilic bacterium isolated from cow faeces.</title>
        <authorList>
            <person name="Jiang L."/>
            <person name="Lee J."/>
        </authorList>
    </citation>
    <scope>NUCLEOTIDE SEQUENCE</scope>
    <source>
        <strain evidence="2">AGMB 02131</strain>
    </source>
</reference>
<evidence type="ECO:0000313" key="3">
    <source>
        <dbReference type="Proteomes" id="UP000602076"/>
    </source>
</evidence>
<proteinExistence type="predicted"/>
<keyword evidence="1" id="KW-0472">Membrane</keyword>
<keyword evidence="1" id="KW-1133">Transmembrane helix</keyword>
<keyword evidence="1" id="KW-0812">Transmembrane</keyword>
<evidence type="ECO:0000313" key="2">
    <source>
        <dbReference type="EMBL" id="MBD3108539.1"/>
    </source>
</evidence>
<dbReference type="EMBL" id="JACXSI010000020">
    <property type="protein sequence ID" value="MBD3108539.1"/>
    <property type="molecule type" value="Genomic_DNA"/>
</dbReference>
<comment type="caution">
    <text evidence="2">The sequence shown here is derived from an EMBL/GenBank/DDBJ whole genome shotgun (WGS) entry which is preliminary data.</text>
</comment>
<evidence type="ECO:0000256" key="1">
    <source>
        <dbReference type="SAM" id="Phobius"/>
    </source>
</evidence>
<dbReference type="Proteomes" id="UP000602076">
    <property type="component" value="Unassembled WGS sequence"/>
</dbReference>
<feature type="transmembrane region" description="Helical" evidence="1">
    <location>
        <begin position="6"/>
        <end position="30"/>
    </location>
</feature>
<sequence>MEGYLQFGFFVSFVITVIMLNAAAICFIIGNMRWKRVLQWSLVPIALVCICVIAYP</sequence>
<dbReference type="AlphaFoldDB" id="A0A927D029"/>
<accession>A0A927D029</accession>
<organism evidence="2 3">
    <name type="scientific">Peribacillus faecalis</name>
    <dbReference type="NCBI Taxonomy" id="2772559"/>
    <lineage>
        <taxon>Bacteria</taxon>
        <taxon>Bacillati</taxon>
        <taxon>Bacillota</taxon>
        <taxon>Bacilli</taxon>
        <taxon>Bacillales</taxon>
        <taxon>Bacillaceae</taxon>
        <taxon>Peribacillus</taxon>
    </lineage>
</organism>
<gene>
    <name evidence="2" type="ORF">IEO70_09175</name>
</gene>